<comment type="caution">
    <text evidence="7">The sequence shown here is derived from an EMBL/GenBank/DDBJ whole genome shotgun (WGS) entry which is preliminary data.</text>
</comment>
<dbReference type="Pfam" id="PF12801">
    <property type="entry name" value="Fer4_5"/>
    <property type="match status" value="2"/>
</dbReference>
<dbReference type="PANTHER" id="PTHR30224">
    <property type="entry name" value="ELECTRON TRANSPORT PROTEIN"/>
    <property type="match status" value="1"/>
</dbReference>
<dbReference type="InterPro" id="IPR052378">
    <property type="entry name" value="NosR_regulator"/>
</dbReference>
<dbReference type="InterPro" id="IPR011399">
    <property type="entry name" value="NosR"/>
</dbReference>
<feature type="transmembrane region" description="Helical" evidence="4">
    <location>
        <begin position="436"/>
        <end position="452"/>
    </location>
</feature>
<sequence>MQTLRLRTVFLLIFTFLLGAPNYAIAASESSSRILDYAEEVEVTEFFPTADRYGELREDIAVLPALAGDEVLGWVFLTSDLVSTTGYSGKPIDTLVGMNTDGILTSVQLEQHAEPIVLVGIPESEIEQVTENYAGLDIKREAEQFGSAHELDIISGATVTVMVIDDSIVRASLMVARTLGIGNLESANANAGPRFEIDPDKTEVSDWMTLVGDGSVSHLSLDVGQINAAFIEQGNPEAINRPEEGPDTDAYVDMYMALVDVPTIGRTIMGDAEYNNLKDRLEQGDHAIVVLGRGRYSFKGTGYVRGGIFDRIHLIQNDISVRFRDSQHQRLGVVAADDAPTFKELDIFTIPADSGFDPSEPFELQVLVQRAIGPIEKAFLTFDLDYQLPPQYLKAVDTTLAASADTGGSPNAASGSDEQGQAELWQRIWEGRQTDIVVLAVALAVLTSVFFFQMQVTKSEKFTFWFRIGFLTFVLFWLGWMQNAQLSVVNVLAFFSALTTEFSWSAFLMDPLVFLLWFSVAAALIFWGRGAYCGWLCPFGALQELTNRIAKFFKVPQIALPWGLHERLWPVKYMIFLGLFGLSLYSLPIAEHYAEVEPFKTAIIMKFQRGWPFVLFAVALLIVGLFIERFYCRYLCPLGAALAIPARLHMFDWLKRYKECGNPCARCAKECMVGAIHPEGNINPNECLNCLHCQVLYQSDDKCPVCINKLARRKKFEVQTGISKTG</sequence>
<evidence type="ECO:0000256" key="3">
    <source>
        <dbReference type="ARBA" id="ARBA00023136"/>
    </source>
</evidence>
<accession>A0ABQ3EHC3</accession>
<feature type="chain" id="PRO_5045669878" evidence="5">
    <location>
        <begin position="27"/>
        <end position="726"/>
    </location>
</feature>
<evidence type="ECO:0000256" key="4">
    <source>
        <dbReference type="SAM" id="Phobius"/>
    </source>
</evidence>
<feature type="transmembrane region" description="Helical" evidence="4">
    <location>
        <begin position="610"/>
        <end position="627"/>
    </location>
</feature>
<dbReference type="EMBL" id="BMXE01000004">
    <property type="protein sequence ID" value="GHB37075.1"/>
    <property type="molecule type" value="Genomic_DNA"/>
</dbReference>
<evidence type="ECO:0000313" key="7">
    <source>
        <dbReference type="EMBL" id="GHB37075.1"/>
    </source>
</evidence>
<dbReference type="Pfam" id="PF04205">
    <property type="entry name" value="FMN_bind"/>
    <property type="match status" value="1"/>
</dbReference>
<keyword evidence="3 4" id="KW-0472">Membrane</keyword>
<dbReference type="PIRSF" id="PIRSF036354">
    <property type="entry name" value="NosR"/>
    <property type="match status" value="1"/>
</dbReference>
<evidence type="ECO:0000259" key="6">
    <source>
        <dbReference type="SMART" id="SM00900"/>
    </source>
</evidence>
<feature type="transmembrane region" description="Helical" evidence="4">
    <location>
        <begin position="502"/>
        <end position="527"/>
    </location>
</feature>
<feature type="transmembrane region" description="Helical" evidence="4">
    <location>
        <begin position="464"/>
        <end position="482"/>
    </location>
</feature>
<evidence type="ECO:0000256" key="5">
    <source>
        <dbReference type="SAM" id="SignalP"/>
    </source>
</evidence>
<feature type="signal peptide" evidence="5">
    <location>
        <begin position="1"/>
        <end position="26"/>
    </location>
</feature>
<gene>
    <name evidence="7" type="primary">nosR</name>
    <name evidence="7" type="ORF">GCM10007094_28370</name>
</gene>
<proteinExistence type="predicted"/>
<evidence type="ECO:0000256" key="1">
    <source>
        <dbReference type="ARBA" id="ARBA00004236"/>
    </source>
</evidence>
<dbReference type="SMART" id="SM00900">
    <property type="entry name" value="FMN_bind"/>
    <property type="match status" value="1"/>
</dbReference>
<dbReference type="Proteomes" id="UP000637980">
    <property type="component" value="Unassembled WGS sequence"/>
</dbReference>
<dbReference type="InterPro" id="IPR007329">
    <property type="entry name" value="FMN-bd"/>
</dbReference>
<keyword evidence="2" id="KW-1003">Cell membrane</keyword>
<keyword evidence="8" id="KW-1185">Reference proteome</keyword>
<evidence type="ECO:0000256" key="2">
    <source>
        <dbReference type="ARBA" id="ARBA00022475"/>
    </source>
</evidence>
<feature type="domain" description="FMN-binding" evidence="6">
    <location>
        <begin position="86"/>
        <end position="175"/>
    </location>
</feature>
<organism evidence="7 8">
    <name type="scientific">Pseudovibrio japonicus</name>
    <dbReference type="NCBI Taxonomy" id="366534"/>
    <lineage>
        <taxon>Bacteria</taxon>
        <taxon>Pseudomonadati</taxon>
        <taxon>Pseudomonadota</taxon>
        <taxon>Alphaproteobacteria</taxon>
        <taxon>Hyphomicrobiales</taxon>
        <taxon>Stappiaceae</taxon>
        <taxon>Pseudovibrio</taxon>
    </lineage>
</organism>
<dbReference type="InterPro" id="IPR017896">
    <property type="entry name" value="4Fe4S_Fe-S-bd"/>
</dbReference>
<protein>
    <submittedName>
        <fullName evidence="7">FMN-binding protein</fullName>
    </submittedName>
</protein>
<dbReference type="PANTHER" id="PTHR30224:SF4">
    <property type="entry name" value="ELECTRON TRANSPORT PROTEIN YCCM-RELATED"/>
    <property type="match status" value="1"/>
</dbReference>
<name>A0ABQ3EHC3_9HYPH</name>
<evidence type="ECO:0000313" key="8">
    <source>
        <dbReference type="Proteomes" id="UP000637980"/>
    </source>
</evidence>
<keyword evidence="5" id="KW-0732">Signal</keyword>
<dbReference type="SUPFAM" id="SSF54862">
    <property type="entry name" value="4Fe-4S ferredoxins"/>
    <property type="match status" value="1"/>
</dbReference>
<comment type="subcellular location">
    <subcellularLocation>
        <location evidence="1">Cell membrane</location>
    </subcellularLocation>
</comment>
<keyword evidence="4" id="KW-1133">Transmembrane helix</keyword>
<keyword evidence="4" id="KW-0812">Transmembrane</keyword>
<reference evidence="8" key="1">
    <citation type="journal article" date="2019" name="Int. J. Syst. Evol. Microbiol.">
        <title>The Global Catalogue of Microorganisms (GCM) 10K type strain sequencing project: providing services to taxonomists for standard genome sequencing and annotation.</title>
        <authorList>
            <consortium name="The Broad Institute Genomics Platform"/>
            <consortium name="The Broad Institute Genome Sequencing Center for Infectious Disease"/>
            <person name="Wu L."/>
            <person name="Ma J."/>
        </authorList>
    </citation>
    <scope>NUCLEOTIDE SEQUENCE [LARGE SCALE GENOMIC DNA]</scope>
    <source>
        <strain evidence="8">KCTC 12861</strain>
    </source>
</reference>
<feature type="transmembrane region" description="Helical" evidence="4">
    <location>
        <begin position="573"/>
        <end position="590"/>
    </location>
</feature>
<dbReference type="RefSeq" id="WP_189437419.1">
    <property type="nucleotide sequence ID" value="NZ_BMXE01000004.1"/>
</dbReference>